<evidence type="ECO:0000259" key="3">
    <source>
        <dbReference type="Pfam" id="PF13976"/>
    </source>
</evidence>
<feature type="domain" description="GAG-pre-integrase" evidence="3">
    <location>
        <begin position="93"/>
        <end position="163"/>
    </location>
</feature>
<evidence type="ECO:0000313" key="4">
    <source>
        <dbReference type="EMBL" id="GEU88731.1"/>
    </source>
</evidence>
<organism evidence="4">
    <name type="scientific">Tanacetum cinerariifolium</name>
    <name type="common">Dalmatian daisy</name>
    <name type="synonym">Chrysanthemum cinerariifolium</name>
    <dbReference type="NCBI Taxonomy" id="118510"/>
    <lineage>
        <taxon>Eukaryota</taxon>
        <taxon>Viridiplantae</taxon>
        <taxon>Streptophyta</taxon>
        <taxon>Embryophyta</taxon>
        <taxon>Tracheophyta</taxon>
        <taxon>Spermatophyta</taxon>
        <taxon>Magnoliopsida</taxon>
        <taxon>eudicotyledons</taxon>
        <taxon>Gunneridae</taxon>
        <taxon>Pentapetalae</taxon>
        <taxon>asterids</taxon>
        <taxon>campanulids</taxon>
        <taxon>Asterales</taxon>
        <taxon>Asteraceae</taxon>
        <taxon>Asteroideae</taxon>
        <taxon>Anthemideae</taxon>
        <taxon>Anthemidinae</taxon>
        <taxon>Tanacetum</taxon>
    </lineage>
</organism>
<dbReference type="EMBL" id="BKCJ010009812">
    <property type="protein sequence ID" value="GEU88731.1"/>
    <property type="molecule type" value="Genomic_DNA"/>
</dbReference>
<dbReference type="Pfam" id="PF07727">
    <property type="entry name" value="RVT_2"/>
    <property type="match status" value="1"/>
</dbReference>
<sequence>MAWDHSRLWNFVKKFIGTVRFRNDHFSAIMGYGDYVIGDSVISRVYYVEGLGHNLFSVRKFCVSDLEVAFKKHSCYVRDTNGVELIKGSHGSNLYTISIEDMMKSSPICLLSKASKNKSWLWHHRLNHLKFDVINDLARKDLVRGLLRLKFKKDHLCSACQLAPYVPPTNKDLEILFQPMFDEYLEPPYVERPVSPAPAVLVPVNTVGVFAESTIMEFNLFSLVDNDPFVNVFAPKPSYEASISGDARLVAKGYRQEEGIDFKESFAPVARIEAIRIFIANAASKNMIIYQKDVKTTFLNGELKEEVYVGYMRLGLKLSILLLDHGISNTLGALIDLSVRPCRKPMRVFGMMTFTASASILAIYIQQFWNTLTYDAKTRAYSFQLDETRFTLDANLLREALDITPIDQAHQLVSPPSGDAIMDFMNQLGYNEVIHFVSRMAEEFVQAIQTFLTDKANLGNPTKKGKKDKPHVILYCRFTKIIIYHLGGIHNIHQRSASLFHLAEEDFKLGNLKFVPKGKIDEVFGMPIPDELISNTIRNAPYYNAYLEMVAKHDRKVAVEKEGKKKTERPSKASADKPPKSKIAKENSTKTTLPQLTGKAHSEPEPKLVHQGEGDEDDMELAIRIKATRPLPVVEGKGKAITTEEQAAQSLLVLHAPKRRGTTNQFVLQRRTLVIEEASTRPSAQAQDDTSVNIVSDSPSPVDAETKTSVASKKTNSGDETEILQIDKEQGKDVDDQVNLDEKTDELDQGQARSDPEDPISSIKTLSSMKNLEDAFAIGDQFINDKSTEDEPEKPNVEAELVSMVTIPIYQASSSVPPPSTTIPVIDLSPPKPTSSTTQAPVFTATTTTTTTTTPLPPPPQQKSSTESELAERVAALENKLSDLEQINKNLDNTTHNLGSRVYTLELRDLPHKIDEAI</sequence>
<dbReference type="InterPro" id="IPR013103">
    <property type="entry name" value="RVT_2"/>
</dbReference>
<reference evidence="4" key="1">
    <citation type="journal article" date="2019" name="Sci. Rep.">
        <title>Draft genome of Tanacetum cinerariifolium, the natural source of mosquito coil.</title>
        <authorList>
            <person name="Yamashiro T."/>
            <person name="Shiraishi A."/>
            <person name="Satake H."/>
            <person name="Nakayama K."/>
        </authorList>
    </citation>
    <scope>NUCLEOTIDE SEQUENCE</scope>
</reference>
<name>A0A6L2NQR6_TANCI</name>
<feature type="region of interest" description="Disordered" evidence="1">
    <location>
        <begin position="679"/>
        <end position="737"/>
    </location>
</feature>
<accession>A0A6L2NQR6</accession>
<gene>
    <name evidence="4" type="ORF">Tci_060709</name>
</gene>
<feature type="compositionally biased region" description="Low complexity" evidence="1">
    <location>
        <begin position="837"/>
        <end position="854"/>
    </location>
</feature>
<dbReference type="Pfam" id="PF13976">
    <property type="entry name" value="gag_pre-integrs"/>
    <property type="match status" value="1"/>
</dbReference>
<feature type="compositionally biased region" description="Polar residues" evidence="1">
    <location>
        <begin position="680"/>
        <end position="699"/>
    </location>
</feature>
<feature type="domain" description="Reverse transcriptase Ty1/copia-type" evidence="2">
    <location>
        <begin position="240"/>
        <end position="309"/>
    </location>
</feature>
<feature type="compositionally biased region" description="Basic and acidic residues" evidence="1">
    <location>
        <begin position="725"/>
        <end position="735"/>
    </location>
</feature>
<evidence type="ECO:0000256" key="1">
    <source>
        <dbReference type="SAM" id="MobiDB-lite"/>
    </source>
</evidence>
<feature type="compositionally biased region" description="Basic and acidic residues" evidence="1">
    <location>
        <begin position="600"/>
        <end position="613"/>
    </location>
</feature>
<comment type="caution">
    <text evidence="4">The sequence shown here is derived from an EMBL/GenBank/DDBJ whole genome shotgun (WGS) entry which is preliminary data.</text>
</comment>
<evidence type="ECO:0000259" key="2">
    <source>
        <dbReference type="Pfam" id="PF07727"/>
    </source>
</evidence>
<protein>
    <submittedName>
        <fullName evidence="4">Integrase, catalytic region, zinc finger, CCHC-type, peptidase aspartic, catalytic</fullName>
    </submittedName>
</protein>
<dbReference type="InterPro" id="IPR025724">
    <property type="entry name" value="GAG-pre-integrase_dom"/>
</dbReference>
<dbReference type="AlphaFoldDB" id="A0A6L2NQR6"/>
<feature type="region of interest" description="Disordered" evidence="1">
    <location>
        <begin position="558"/>
        <end position="616"/>
    </location>
</feature>
<feature type="region of interest" description="Disordered" evidence="1">
    <location>
        <begin position="829"/>
        <end position="869"/>
    </location>
</feature>
<proteinExistence type="predicted"/>
<feature type="compositionally biased region" description="Basic and acidic residues" evidence="1">
    <location>
        <begin position="558"/>
        <end position="588"/>
    </location>
</feature>